<dbReference type="CDD" id="cd01949">
    <property type="entry name" value="GGDEF"/>
    <property type="match status" value="1"/>
</dbReference>
<dbReference type="NCBIfam" id="TIGR00254">
    <property type="entry name" value="GGDEF"/>
    <property type="match status" value="1"/>
</dbReference>
<dbReference type="Proteomes" id="UP001227317">
    <property type="component" value="Unassembled WGS sequence"/>
</dbReference>
<dbReference type="Gene3D" id="3.30.450.20">
    <property type="entry name" value="PAS domain"/>
    <property type="match status" value="1"/>
</dbReference>
<sequence>MKVPFRINGVRRLLLIALLLELAMATTMARLLWVQWEENERIVTQKAHEEAVGVANRIAQTLERVDLLMGLMIERMAAAELAPPPRGAHAVPPPNQLDWIARRLPDTSRLLMVDAEGKPRELSGWSGAEPIPASLISLHAGQGTPFAITGSVKSGRPTLMISRRIDRADGRFGGVLAVSLDTDMMSDLGGNPDLTLNSVRLLGEGGEALAQWTRNSLDPAILPTLPPSIGSWAKARLHEVLVAEPVPGFSLRMVATIPRTPFLQQWLSLLLWTGCAFAAVTALAGFGIASVIREVWRRMAAEASLSMANAELERLIEKTRKLASVDALTGIANRRVFNERLEAEVERSRNGLRPLSVIMLDLDHFKLVNDRYGHTFGDQVLVTAAAVLRSVLRESDLPARYGGEEFAVILPNTDLKGACTLAERLCRAFDTPHHRPADASADAGAEEGAGEGLTVTASVGVAQYWCGEDAVGVVARADAALYRSKTDGRNRVSADLEMV</sequence>
<dbReference type="SUPFAM" id="SSF55073">
    <property type="entry name" value="Nucleotide cyclase"/>
    <property type="match status" value="1"/>
</dbReference>
<protein>
    <recommendedName>
        <fullName evidence="1">diguanylate cyclase</fullName>
        <ecNumber evidence="1">2.7.7.65</ecNumber>
    </recommendedName>
</protein>
<keyword evidence="3" id="KW-0812">Transmembrane</keyword>
<dbReference type="SMART" id="SM00267">
    <property type="entry name" value="GGDEF"/>
    <property type="match status" value="1"/>
</dbReference>
<feature type="domain" description="GGDEF" evidence="4">
    <location>
        <begin position="353"/>
        <end position="497"/>
    </location>
</feature>
<dbReference type="InterPro" id="IPR043128">
    <property type="entry name" value="Rev_trsase/Diguanyl_cyclase"/>
</dbReference>
<dbReference type="EC" id="2.7.7.65" evidence="1"/>
<keyword evidence="3" id="KW-0472">Membrane</keyword>
<dbReference type="InterPro" id="IPR000160">
    <property type="entry name" value="GGDEF_dom"/>
</dbReference>
<dbReference type="PANTHER" id="PTHR45138">
    <property type="entry name" value="REGULATORY COMPONENTS OF SENSORY TRANSDUCTION SYSTEM"/>
    <property type="match status" value="1"/>
</dbReference>
<dbReference type="RefSeq" id="WP_306706331.1">
    <property type="nucleotide sequence ID" value="NZ_JAUJFI010000047.1"/>
</dbReference>
<keyword evidence="6" id="KW-1185">Reference proteome</keyword>
<gene>
    <name evidence="5" type="ORF">QSG27_11900</name>
</gene>
<keyword evidence="5" id="KW-0808">Transferase</keyword>
<dbReference type="Gene3D" id="3.30.70.270">
    <property type="match status" value="1"/>
</dbReference>
<evidence type="ECO:0000259" key="4">
    <source>
        <dbReference type="PROSITE" id="PS50887"/>
    </source>
</evidence>
<dbReference type="EMBL" id="JAUJFI010000047">
    <property type="protein sequence ID" value="MDQ2103392.1"/>
    <property type="molecule type" value="Genomic_DNA"/>
</dbReference>
<dbReference type="GO" id="GO:0052621">
    <property type="term" value="F:diguanylate cyclase activity"/>
    <property type="evidence" value="ECO:0007669"/>
    <property type="project" value="UniProtKB-EC"/>
</dbReference>
<reference evidence="5 6" key="1">
    <citation type="submission" date="2023-06" db="EMBL/GenBank/DDBJ databases">
        <title>Azospirillum isscasensis sp.nov, a bacterium isolated from rhizosphere soil of rice.</title>
        <authorList>
            <person name="Wang H."/>
        </authorList>
    </citation>
    <scope>NUCLEOTIDE SEQUENCE [LARGE SCALE GENOMIC DNA]</scope>
    <source>
        <strain evidence="5 6">C340-1</strain>
    </source>
</reference>
<accession>A0ABU0WGR1</accession>
<comment type="caution">
    <text evidence="5">The sequence shown here is derived from an EMBL/GenBank/DDBJ whole genome shotgun (WGS) entry which is preliminary data.</text>
</comment>
<dbReference type="InterPro" id="IPR029787">
    <property type="entry name" value="Nucleotide_cyclase"/>
</dbReference>
<evidence type="ECO:0000313" key="6">
    <source>
        <dbReference type="Proteomes" id="UP001227317"/>
    </source>
</evidence>
<evidence type="ECO:0000256" key="1">
    <source>
        <dbReference type="ARBA" id="ARBA00012528"/>
    </source>
</evidence>
<proteinExistence type="predicted"/>
<name>A0ABU0WGR1_9PROT</name>
<evidence type="ECO:0000313" key="5">
    <source>
        <dbReference type="EMBL" id="MDQ2103392.1"/>
    </source>
</evidence>
<evidence type="ECO:0000256" key="2">
    <source>
        <dbReference type="ARBA" id="ARBA00034247"/>
    </source>
</evidence>
<dbReference type="PROSITE" id="PS50887">
    <property type="entry name" value="GGDEF"/>
    <property type="match status" value="1"/>
</dbReference>
<dbReference type="CDD" id="cd12914">
    <property type="entry name" value="PDC1_DGC_like"/>
    <property type="match status" value="1"/>
</dbReference>
<comment type="catalytic activity">
    <reaction evidence="2">
        <text>2 GTP = 3',3'-c-di-GMP + 2 diphosphate</text>
        <dbReference type="Rhea" id="RHEA:24898"/>
        <dbReference type="ChEBI" id="CHEBI:33019"/>
        <dbReference type="ChEBI" id="CHEBI:37565"/>
        <dbReference type="ChEBI" id="CHEBI:58805"/>
        <dbReference type="EC" id="2.7.7.65"/>
    </reaction>
</comment>
<dbReference type="InterPro" id="IPR050469">
    <property type="entry name" value="Diguanylate_Cyclase"/>
</dbReference>
<evidence type="ECO:0000256" key="3">
    <source>
        <dbReference type="SAM" id="Phobius"/>
    </source>
</evidence>
<keyword evidence="5" id="KW-0548">Nucleotidyltransferase</keyword>
<keyword evidence="3" id="KW-1133">Transmembrane helix</keyword>
<dbReference type="PANTHER" id="PTHR45138:SF9">
    <property type="entry name" value="DIGUANYLATE CYCLASE DGCM-RELATED"/>
    <property type="match status" value="1"/>
</dbReference>
<organism evidence="5 6">
    <name type="scientific">Azospirillum isscasi</name>
    <dbReference type="NCBI Taxonomy" id="3053926"/>
    <lineage>
        <taxon>Bacteria</taxon>
        <taxon>Pseudomonadati</taxon>
        <taxon>Pseudomonadota</taxon>
        <taxon>Alphaproteobacteria</taxon>
        <taxon>Rhodospirillales</taxon>
        <taxon>Azospirillaceae</taxon>
        <taxon>Azospirillum</taxon>
    </lineage>
</organism>
<feature type="transmembrane region" description="Helical" evidence="3">
    <location>
        <begin position="266"/>
        <end position="289"/>
    </location>
</feature>
<dbReference type="Pfam" id="PF00990">
    <property type="entry name" value="GGDEF"/>
    <property type="match status" value="1"/>
</dbReference>